<feature type="transmembrane region" description="Helical" evidence="1">
    <location>
        <begin position="9"/>
        <end position="29"/>
    </location>
</feature>
<dbReference type="Proteomes" id="UP000008467">
    <property type="component" value="Chromosome"/>
</dbReference>
<feature type="transmembrane region" description="Helical" evidence="1">
    <location>
        <begin position="186"/>
        <end position="208"/>
    </location>
</feature>
<dbReference type="PROSITE" id="PS50885">
    <property type="entry name" value="HAMP"/>
    <property type="match status" value="1"/>
</dbReference>
<dbReference type="PANTHER" id="PTHR32089:SF112">
    <property type="entry name" value="LYSOZYME-LIKE PROTEIN-RELATED"/>
    <property type="match status" value="1"/>
</dbReference>
<dbReference type="InterPro" id="IPR003660">
    <property type="entry name" value="HAMP_dom"/>
</dbReference>
<dbReference type="STRING" id="642492.Clole_3100"/>
<dbReference type="PANTHER" id="PTHR32089">
    <property type="entry name" value="METHYL-ACCEPTING CHEMOTAXIS PROTEIN MCPB"/>
    <property type="match status" value="1"/>
</dbReference>
<gene>
    <name evidence="3" type="ordered locus">Clole_3100</name>
</gene>
<evidence type="ECO:0000256" key="1">
    <source>
        <dbReference type="SAM" id="Phobius"/>
    </source>
</evidence>
<dbReference type="Gene3D" id="6.10.340.10">
    <property type="match status" value="1"/>
</dbReference>
<dbReference type="CDD" id="cd06225">
    <property type="entry name" value="HAMP"/>
    <property type="match status" value="1"/>
</dbReference>
<keyword evidence="3" id="KW-0808">Transferase</keyword>
<dbReference type="GO" id="GO:0016301">
    <property type="term" value="F:kinase activity"/>
    <property type="evidence" value="ECO:0007669"/>
    <property type="project" value="UniProtKB-KW"/>
</dbReference>
<protein>
    <submittedName>
        <fullName evidence="3">Histidine kinase HAMP region domain protein</fullName>
    </submittedName>
</protein>
<dbReference type="GO" id="GO:0007165">
    <property type="term" value="P:signal transduction"/>
    <property type="evidence" value="ECO:0007669"/>
    <property type="project" value="InterPro"/>
</dbReference>
<dbReference type="Pfam" id="PF00672">
    <property type="entry name" value="HAMP"/>
    <property type="match status" value="1"/>
</dbReference>
<organism evidence="3 4">
    <name type="scientific">Cellulosilyticum lentocellum (strain ATCC 49066 / DSM 5427 / NCIMB 11756 / RHM5)</name>
    <name type="common">Clostridium lentocellum</name>
    <dbReference type="NCBI Taxonomy" id="642492"/>
    <lineage>
        <taxon>Bacteria</taxon>
        <taxon>Bacillati</taxon>
        <taxon>Bacillota</taxon>
        <taxon>Clostridia</taxon>
        <taxon>Lachnospirales</taxon>
        <taxon>Cellulosilyticaceae</taxon>
        <taxon>Cellulosilyticum</taxon>
    </lineage>
</organism>
<proteinExistence type="predicted"/>
<keyword evidence="1" id="KW-0472">Membrane</keyword>
<keyword evidence="1" id="KW-1133">Transmembrane helix</keyword>
<sequence>MTVSLRTKVTAMTSCIIVAVFLLTGIVYYESIHSYATHSVYKQALGISQVGQAMINGDALQRIEQLKDKENQDYKEVKGVLTTLGHLIERGDIFAINTYEQNLVYLSDSVKENFVLSYERLPKERFISVLNKLKIGEPFYFKDYYDEYNKNILCGVLMPIFNSDQQLVGMVGYKIERDLFYLDLYLVRWLIILSTVVSALVCIVLNYFSFKRVLRPVDKLMNTMNKVAKGDFKIEADVNRKDEIGKINRNLTESCERISQMFEHITISSTSLKMIAERILETSKRGLVALEEITNSTREISLISYEQVDKRESAKLAITYLEEDIRIVMAEVDKEKKECKVSEEFIEQMATHISTIKQKIYELDHVFEIIDKHTVNLAAVTERQMAVSEGFTAMAESLNHESESLNKSVSRVKV</sequence>
<keyword evidence="1" id="KW-0812">Transmembrane</keyword>
<keyword evidence="4" id="KW-1185">Reference proteome</keyword>
<dbReference type="SMART" id="SM00304">
    <property type="entry name" value="HAMP"/>
    <property type="match status" value="1"/>
</dbReference>
<accession>F2JP56</accession>
<feature type="domain" description="HAMP" evidence="2">
    <location>
        <begin position="211"/>
        <end position="263"/>
    </location>
</feature>
<reference evidence="3 4" key="1">
    <citation type="journal article" date="2011" name="J. Bacteriol.">
        <title>Complete genome sequence of the cellulose-degrading bacterium Cellulosilyticum lentocellum.</title>
        <authorList>
            <consortium name="US DOE Joint Genome Institute"/>
            <person name="Miller D.A."/>
            <person name="Suen G."/>
            <person name="Bruce D."/>
            <person name="Copeland A."/>
            <person name="Cheng J.F."/>
            <person name="Detter C."/>
            <person name="Goodwin L.A."/>
            <person name="Han C.S."/>
            <person name="Hauser L.J."/>
            <person name="Land M.L."/>
            <person name="Lapidus A."/>
            <person name="Lucas S."/>
            <person name="Meincke L."/>
            <person name="Pitluck S."/>
            <person name="Tapia R."/>
            <person name="Teshima H."/>
            <person name="Woyke T."/>
            <person name="Fox B.G."/>
            <person name="Angert E.R."/>
            <person name="Currie C.R."/>
        </authorList>
    </citation>
    <scope>NUCLEOTIDE SEQUENCE [LARGE SCALE GENOMIC DNA]</scope>
    <source>
        <strain evidence="4">ATCC 49066 / DSM 5427 / NCIMB 11756 / RHM5</strain>
    </source>
</reference>
<evidence type="ECO:0000313" key="3">
    <source>
        <dbReference type="EMBL" id="ADZ84795.1"/>
    </source>
</evidence>
<dbReference type="KEGG" id="cle:Clole_3100"/>
<evidence type="ECO:0000313" key="4">
    <source>
        <dbReference type="Proteomes" id="UP000008467"/>
    </source>
</evidence>
<evidence type="ECO:0000259" key="2">
    <source>
        <dbReference type="PROSITE" id="PS50885"/>
    </source>
</evidence>
<dbReference type="eggNOG" id="COG3850">
    <property type="taxonomic scope" value="Bacteria"/>
</dbReference>
<dbReference type="GO" id="GO:0016020">
    <property type="term" value="C:membrane"/>
    <property type="evidence" value="ECO:0007669"/>
    <property type="project" value="InterPro"/>
</dbReference>
<name>F2JP56_CELLD</name>
<dbReference type="EMBL" id="CP002582">
    <property type="protein sequence ID" value="ADZ84795.1"/>
    <property type="molecule type" value="Genomic_DNA"/>
</dbReference>
<dbReference type="RefSeq" id="WP_013658073.1">
    <property type="nucleotide sequence ID" value="NC_015275.1"/>
</dbReference>
<dbReference type="AlphaFoldDB" id="F2JP56"/>
<dbReference type="SUPFAM" id="SSF158472">
    <property type="entry name" value="HAMP domain-like"/>
    <property type="match status" value="1"/>
</dbReference>
<keyword evidence="3" id="KW-0418">Kinase</keyword>
<dbReference type="HOGENOM" id="CLU_663413_0_0_9"/>